<reference evidence="4" key="1">
    <citation type="submission" date="2019-04" db="EMBL/GenBank/DDBJ databases">
        <title>Nocardioides xinjiangensis sp. nov.</title>
        <authorList>
            <person name="Liu S."/>
        </authorList>
    </citation>
    <scope>NUCLEOTIDE SEQUENCE [LARGE SCALE GENOMIC DNA]</scope>
    <source>
        <strain evidence="4">18</strain>
    </source>
</reference>
<name>A0A4S8Q607_9ACTN</name>
<evidence type="ECO:0000313" key="3">
    <source>
        <dbReference type="EMBL" id="THV39530.1"/>
    </source>
</evidence>
<dbReference type="RefSeq" id="WP_136535948.1">
    <property type="nucleotide sequence ID" value="NZ_STGY01000066.1"/>
</dbReference>
<dbReference type="OrthoDB" id="5188205at2"/>
<feature type="transmembrane region" description="Helical" evidence="2">
    <location>
        <begin position="149"/>
        <end position="168"/>
    </location>
</feature>
<keyword evidence="2" id="KW-0472">Membrane</keyword>
<evidence type="ECO:0000256" key="1">
    <source>
        <dbReference type="SAM" id="MobiDB-lite"/>
    </source>
</evidence>
<dbReference type="InterPro" id="IPR021213">
    <property type="entry name" value="DUF2567"/>
</dbReference>
<feature type="region of interest" description="Disordered" evidence="1">
    <location>
        <begin position="1"/>
        <end position="62"/>
    </location>
</feature>
<feature type="transmembrane region" description="Helical" evidence="2">
    <location>
        <begin position="121"/>
        <end position="142"/>
    </location>
</feature>
<reference evidence="3 4" key="2">
    <citation type="submission" date="2019-05" db="EMBL/GenBank/DDBJ databases">
        <title>Glycomyces buryatensis sp. nov.</title>
        <authorList>
            <person name="Nikitina E."/>
        </authorList>
    </citation>
    <scope>NUCLEOTIDE SEQUENCE [LARGE SCALE GENOMIC DNA]</scope>
    <source>
        <strain evidence="3 4">18</strain>
    </source>
</reference>
<sequence>MTDDAEQAAAAEPVGDFQHSDQQSADQQGAGVAEPQGARVAGAPVEGEEPTPKQGRTERDGERTLGRDLLAASVLAVVLTALGFPYAMLWQIITPRVEYVTVEGGWSGVVSHDDRFVEGDLMFAGLGLVLGILAAIMAWSVMRERRGPIVMLGLVIGSIACQVVAWRIGLHEWESFWEAIARAPIGVHMWRPPSVLFVNLDPAAAWDDLMVGHFTAALANLQLGALAVMALAAVFTYTVSAGWSRRSNLRSHVPE</sequence>
<dbReference type="Proteomes" id="UP000308760">
    <property type="component" value="Unassembled WGS sequence"/>
</dbReference>
<accession>A0A4S8Q607</accession>
<keyword evidence="2" id="KW-0812">Transmembrane</keyword>
<feature type="transmembrane region" description="Helical" evidence="2">
    <location>
        <begin position="223"/>
        <end position="243"/>
    </location>
</feature>
<protein>
    <submittedName>
        <fullName evidence="3">DUF2567 domain-containing protein</fullName>
    </submittedName>
</protein>
<evidence type="ECO:0000313" key="4">
    <source>
        <dbReference type="Proteomes" id="UP000308760"/>
    </source>
</evidence>
<comment type="caution">
    <text evidence="3">The sequence shown here is derived from an EMBL/GenBank/DDBJ whole genome shotgun (WGS) entry which is preliminary data.</text>
</comment>
<evidence type="ECO:0000256" key="2">
    <source>
        <dbReference type="SAM" id="Phobius"/>
    </source>
</evidence>
<organism evidence="3 4">
    <name type="scientific">Glycomyces buryatensis</name>
    <dbReference type="NCBI Taxonomy" id="2570927"/>
    <lineage>
        <taxon>Bacteria</taxon>
        <taxon>Bacillati</taxon>
        <taxon>Actinomycetota</taxon>
        <taxon>Actinomycetes</taxon>
        <taxon>Glycomycetales</taxon>
        <taxon>Glycomycetaceae</taxon>
        <taxon>Glycomyces</taxon>
    </lineage>
</organism>
<feature type="transmembrane region" description="Helical" evidence="2">
    <location>
        <begin position="69"/>
        <end position="93"/>
    </location>
</feature>
<dbReference type="EMBL" id="STGY01000066">
    <property type="protein sequence ID" value="THV39530.1"/>
    <property type="molecule type" value="Genomic_DNA"/>
</dbReference>
<proteinExistence type="predicted"/>
<dbReference type="AlphaFoldDB" id="A0A4S8Q607"/>
<keyword evidence="4" id="KW-1185">Reference proteome</keyword>
<dbReference type="Pfam" id="PF10821">
    <property type="entry name" value="DUF2567"/>
    <property type="match status" value="1"/>
</dbReference>
<gene>
    <name evidence="3" type="ORF">FAB82_18190</name>
</gene>
<keyword evidence="2" id="KW-1133">Transmembrane helix</keyword>